<feature type="compositionally biased region" description="Low complexity" evidence="1">
    <location>
        <begin position="31"/>
        <end position="59"/>
    </location>
</feature>
<gene>
    <name evidence="2" type="ORF">E2C01_014510</name>
</gene>
<comment type="caution">
    <text evidence="2">The sequence shown here is derived from an EMBL/GenBank/DDBJ whole genome shotgun (WGS) entry which is preliminary data.</text>
</comment>
<dbReference type="Proteomes" id="UP000324222">
    <property type="component" value="Unassembled WGS sequence"/>
</dbReference>
<name>A0A5B7DJ18_PORTR</name>
<reference evidence="2 3" key="1">
    <citation type="submission" date="2019-05" db="EMBL/GenBank/DDBJ databases">
        <title>Another draft genome of Portunus trituberculatus and its Hox gene families provides insights of decapod evolution.</title>
        <authorList>
            <person name="Jeong J.-H."/>
            <person name="Song I."/>
            <person name="Kim S."/>
            <person name="Choi T."/>
            <person name="Kim D."/>
            <person name="Ryu S."/>
            <person name="Kim W."/>
        </authorList>
    </citation>
    <scope>NUCLEOTIDE SEQUENCE [LARGE SCALE GENOMIC DNA]</scope>
    <source>
        <tissue evidence="2">Muscle</tissue>
    </source>
</reference>
<sequence length="129" mass="13818">MYGTHALDVVNVGHYSKVSMSLPKLRRGRRPGPLDAGAARAWPAAPPTRLHTTSRNTTTAPGSRTLRKRPGHPVPPSGTPYTIRHGGTVAAMIVAATEAFSRGRGRRGVVVAWHVTNPFDMAAARPPLR</sequence>
<accession>A0A5B7DJ18</accession>
<evidence type="ECO:0000256" key="1">
    <source>
        <dbReference type="SAM" id="MobiDB-lite"/>
    </source>
</evidence>
<evidence type="ECO:0000313" key="3">
    <source>
        <dbReference type="Proteomes" id="UP000324222"/>
    </source>
</evidence>
<dbReference type="EMBL" id="VSRR010000986">
    <property type="protein sequence ID" value="MPC21522.1"/>
    <property type="molecule type" value="Genomic_DNA"/>
</dbReference>
<organism evidence="2 3">
    <name type="scientific">Portunus trituberculatus</name>
    <name type="common">Swimming crab</name>
    <name type="synonym">Neptunus trituberculatus</name>
    <dbReference type="NCBI Taxonomy" id="210409"/>
    <lineage>
        <taxon>Eukaryota</taxon>
        <taxon>Metazoa</taxon>
        <taxon>Ecdysozoa</taxon>
        <taxon>Arthropoda</taxon>
        <taxon>Crustacea</taxon>
        <taxon>Multicrustacea</taxon>
        <taxon>Malacostraca</taxon>
        <taxon>Eumalacostraca</taxon>
        <taxon>Eucarida</taxon>
        <taxon>Decapoda</taxon>
        <taxon>Pleocyemata</taxon>
        <taxon>Brachyura</taxon>
        <taxon>Eubrachyura</taxon>
        <taxon>Portunoidea</taxon>
        <taxon>Portunidae</taxon>
        <taxon>Portuninae</taxon>
        <taxon>Portunus</taxon>
    </lineage>
</organism>
<feature type="region of interest" description="Disordered" evidence="1">
    <location>
        <begin position="24"/>
        <end position="83"/>
    </location>
</feature>
<dbReference type="AlphaFoldDB" id="A0A5B7DJ18"/>
<keyword evidence="3" id="KW-1185">Reference proteome</keyword>
<proteinExistence type="predicted"/>
<evidence type="ECO:0000313" key="2">
    <source>
        <dbReference type="EMBL" id="MPC21522.1"/>
    </source>
</evidence>
<protein>
    <submittedName>
        <fullName evidence="2">Uncharacterized protein</fullName>
    </submittedName>
</protein>